<organism evidence="2 3">
    <name type="scientific">Aurantiacibacter aquimixticola</name>
    <dbReference type="NCBI Taxonomy" id="1958945"/>
    <lineage>
        <taxon>Bacteria</taxon>
        <taxon>Pseudomonadati</taxon>
        <taxon>Pseudomonadota</taxon>
        <taxon>Alphaproteobacteria</taxon>
        <taxon>Sphingomonadales</taxon>
        <taxon>Erythrobacteraceae</taxon>
        <taxon>Aurantiacibacter</taxon>
    </lineage>
</organism>
<feature type="domain" description="Nucleotide modification associated" evidence="1">
    <location>
        <begin position="2"/>
        <end position="223"/>
    </location>
</feature>
<keyword evidence="3" id="KW-1185">Reference proteome</keyword>
<evidence type="ECO:0000313" key="2">
    <source>
        <dbReference type="EMBL" id="RJY10360.1"/>
    </source>
</evidence>
<dbReference type="EMBL" id="RAHX01000001">
    <property type="protein sequence ID" value="RJY10360.1"/>
    <property type="molecule type" value="Genomic_DNA"/>
</dbReference>
<dbReference type="OrthoDB" id="9772090at2"/>
<evidence type="ECO:0000313" key="3">
    <source>
        <dbReference type="Proteomes" id="UP000285232"/>
    </source>
</evidence>
<reference evidence="2 3" key="1">
    <citation type="journal article" date="2017" name="Int. J. Syst. Evol. Microbiol.">
        <title>Erythrobacter aquimixticola sp. nov., isolated from the junction between the ocean and a freshwater spring.</title>
        <authorList>
            <person name="Park S."/>
            <person name="Jung Y.T."/>
            <person name="Choi S.J."/>
            <person name="Yoon J.H."/>
        </authorList>
    </citation>
    <scope>NUCLEOTIDE SEQUENCE [LARGE SCALE GENOMIC DNA]</scope>
    <source>
        <strain evidence="2 3">JSSK-14</strain>
    </source>
</reference>
<dbReference type="Proteomes" id="UP000285232">
    <property type="component" value="Unassembled WGS sequence"/>
</dbReference>
<gene>
    <name evidence="2" type="ORF">D6201_10775</name>
</gene>
<protein>
    <recommendedName>
        <fullName evidence="1">Nucleotide modification associated domain-containing protein</fullName>
    </recommendedName>
</protein>
<sequence>MKIILSRKGFDSASGGGPSPVVGGRAISLPIPDTQGISRTTYGKLRLGGHAKRASRGRFSGRHLCHNDPLFCEKGRALLGQCGAAQTHLANHGVGVGDLFLFFGLFRENGAAPHHRIFGYLRVEEVVSLWDCSDERRGELAALGHPHALGMHAANDAIYCGRGASGAPASDALRLTVPEGSPSIWRVPKWLRETGLSYHGRADRWLADDCLQSVARGQEFVCDVGTRDDAHRWAERMIAEIER</sequence>
<proteinExistence type="predicted"/>
<dbReference type="InterPro" id="IPR041135">
    <property type="entry name" value="Nmad3"/>
</dbReference>
<dbReference type="Pfam" id="PF18754">
    <property type="entry name" value="Nmad3"/>
    <property type="match status" value="1"/>
</dbReference>
<accession>A0A419RX35</accession>
<evidence type="ECO:0000259" key="1">
    <source>
        <dbReference type="Pfam" id="PF18754"/>
    </source>
</evidence>
<comment type="caution">
    <text evidence="2">The sequence shown here is derived from an EMBL/GenBank/DDBJ whole genome shotgun (WGS) entry which is preliminary data.</text>
</comment>
<dbReference type="AlphaFoldDB" id="A0A419RX35"/>
<name>A0A419RX35_9SPHN</name>